<sequence length="252" mass="28205">MFKNRPFSLALWRSLEAKAVSQFPLPPPLLDLGCGFGEFAGVLVNHKIEVGVDISKRDLRLALQNKKYHQLILADARSLPFADNTFQSIISISTLEHIVSVEKVLAEAYRVLSPGGLFIFTVPTTTLGDLLLVPTVLKKLKCSFGAERYVASFHQAFKHKTVLPRERWEKMTAEAGFKVETICGTITRRQIVLFELGLPWALPTQLTKLIFKKRLLVSPDARVRLLASCFSSLFKDQAQTDANILVVAKKNL</sequence>
<dbReference type="PANTHER" id="PTHR43591:SF110">
    <property type="entry name" value="RHODANESE DOMAIN-CONTAINING PROTEIN"/>
    <property type="match status" value="1"/>
</dbReference>
<proteinExistence type="predicted"/>
<gene>
    <name evidence="2" type="ORF">COY34_00020</name>
</gene>
<dbReference type="GO" id="GO:0008757">
    <property type="term" value="F:S-adenosylmethionine-dependent methyltransferase activity"/>
    <property type="evidence" value="ECO:0007669"/>
    <property type="project" value="InterPro"/>
</dbReference>
<dbReference type="InterPro" id="IPR013216">
    <property type="entry name" value="Methyltransf_11"/>
</dbReference>
<feature type="domain" description="Methyltransferase type 11" evidence="1">
    <location>
        <begin position="30"/>
        <end position="120"/>
    </location>
</feature>
<dbReference type="Gene3D" id="3.40.50.150">
    <property type="entry name" value="Vaccinia Virus protein VP39"/>
    <property type="match status" value="1"/>
</dbReference>
<dbReference type="EMBL" id="PFNJ01000001">
    <property type="protein sequence ID" value="PIZ43969.1"/>
    <property type="molecule type" value="Genomic_DNA"/>
</dbReference>
<dbReference type="CDD" id="cd02440">
    <property type="entry name" value="AdoMet_MTases"/>
    <property type="match status" value="1"/>
</dbReference>
<organism evidence="2 3">
    <name type="scientific">candidate division WWE3 bacterium CG_4_10_14_0_2_um_filter_42_8</name>
    <dbReference type="NCBI Taxonomy" id="1975074"/>
    <lineage>
        <taxon>Bacteria</taxon>
        <taxon>Katanobacteria</taxon>
    </lineage>
</organism>
<protein>
    <recommendedName>
        <fullName evidence="1">Methyltransferase type 11 domain-containing protein</fullName>
    </recommendedName>
</protein>
<evidence type="ECO:0000313" key="3">
    <source>
        <dbReference type="Proteomes" id="UP000230970"/>
    </source>
</evidence>
<comment type="caution">
    <text evidence="2">The sequence shown here is derived from an EMBL/GenBank/DDBJ whole genome shotgun (WGS) entry which is preliminary data.</text>
</comment>
<reference evidence="3" key="1">
    <citation type="submission" date="2017-09" db="EMBL/GenBank/DDBJ databases">
        <title>Depth-based differentiation of microbial function through sediment-hosted aquifers and enrichment of novel symbionts in the deep terrestrial subsurface.</title>
        <authorList>
            <person name="Probst A.J."/>
            <person name="Ladd B."/>
            <person name="Jarett J.K."/>
            <person name="Geller-Mcgrath D.E."/>
            <person name="Sieber C.M.K."/>
            <person name="Emerson J.B."/>
            <person name="Anantharaman K."/>
            <person name="Thomas B.C."/>
            <person name="Malmstrom R."/>
            <person name="Stieglmeier M."/>
            <person name="Klingl A."/>
            <person name="Woyke T."/>
            <person name="Ryan C.M."/>
            <person name="Banfield J.F."/>
        </authorList>
    </citation>
    <scope>NUCLEOTIDE SEQUENCE [LARGE SCALE GENOMIC DNA]</scope>
</reference>
<dbReference type="AlphaFoldDB" id="A0A2M7TEG1"/>
<name>A0A2M7TEG1_UNCKA</name>
<dbReference type="PANTHER" id="PTHR43591">
    <property type="entry name" value="METHYLTRANSFERASE"/>
    <property type="match status" value="1"/>
</dbReference>
<evidence type="ECO:0000259" key="1">
    <source>
        <dbReference type="Pfam" id="PF08241"/>
    </source>
</evidence>
<dbReference type="InterPro" id="IPR029063">
    <property type="entry name" value="SAM-dependent_MTases_sf"/>
</dbReference>
<dbReference type="Proteomes" id="UP000230970">
    <property type="component" value="Unassembled WGS sequence"/>
</dbReference>
<accession>A0A2M7TEG1</accession>
<evidence type="ECO:0000313" key="2">
    <source>
        <dbReference type="EMBL" id="PIZ43969.1"/>
    </source>
</evidence>
<dbReference type="SUPFAM" id="SSF53335">
    <property type="entry name" value="S-adenosyl-L-methionine-dependent methyltransferases"/>
    <property type="match status" value="1"/>
</dbReference>
<dbReference type="Pfam" id="PF08241">
    <property type="entry name" value="Methyltransf_11"/>
    <property type="match status" value="1"/>
</dbReference>